<protein>
    <recommendedName>
        <fullName evidence="3">DUF4299 domain-containing protein</fullName>
    </recommendedName>
</protein>
<dbReference type="Pfam" id="PF14132">
    <property type="entry name" value="DUF4299"/>
    <property type="match status" value="1"/>
</dbReference>
<evidence type="ECO:0000313" key="2">
    <source>
        <dbReference type="Proteomes" id="UP000005709"/>
    </source>
</evidence>
<sequence length="337" mass="38485">MRACEHKFSSPRRVKFRYNFANLTKEKRVSVEFHVKNKKRPLFMGYSDAMSVGKALELLPDLSVFDIDESAEGFDERAFLKSPLSEQECLILGVRGKSGRGMELRYDEERQSYAVRVNTPATVFDWVLAISYLQALSKQLQSEIADENGEIYTPDSIEQFDYERDISAGLHSIDQHLSGDTEVNFCYGVERPFAINRAMMDEILASYNPSAEFSKRLTEVQYLGAYSARQRFYRNGDDGTIMGSYALTQDLPTILPYKPFVEWQNTEMLKNNDVARWQIALIGIDGDENDADNYHAIAELEYDEFIARLPKQNYRFIDASYILVGGLNAEQLKALAG</sequence>
<evidence type="ECO:0000313" key="1">
    <source>
        <dbReference type="EMBL" id="EEV17045.1"/>
    </source>
</evidence>
<dbReference type="Proteomes" id="UP000005709">
    <property type="component" value="Unassembled WGS sequence"/>
</dbReference>
<organism evidence="1 2">
    <name type="scientific">Campylobacter gracilis RM3268</name>
    <dbReference type="NCBI Taxonomy" id="553220"/>
    <lineage>
        <taxon>Bacteria</taxon>
        <taxon>Pseudomonadati</taxon>
        <taxon>Campylobacterota</taxon>
        <taxon>Epsilonproteobacteria</taxon>
        <taxon>Campylobacterales</taxon>
        <taxon>Campylobacteraceae</taxon>
        <taxon>Campylobacter</taxon>
    </lineage>
</organism>
<reference evidence="1 2" key="1">
    <citation type="submission" date="2009-07" db="EMBL/GenBank/DDBJ databases">
        <authorList>
            <person name="Madupu R."/>
            <person name="Sebastian Y."/>
            <person name="Durkin A.S."/>
            <person name="Torralba M."/>
            <person name="Methe B."/>
            <person name="Sutton G.G."/>
            <person name="Strausberg R.L."/>
            <person name="Nelson K.E."/>
        </authorList>
    </citation>
    <scope>NUCLEOTIDE SEQUENCE [LARGE SCALE GENOMIC DNA]</scope>
    <source>
        <strain evidence="1 2">RM3268</strain>
    </source>
</reference>
<evidence type="ECO:0008006" key="3">
    <source>
        <dbReference type="Google" id="ProtNLM"/>
    </source>
</evidence>
<dbReference type="AlphaFoldDB" id="C8PJE0"/>
<dbReference type="eggNOG" id="ENOG502ZB5J">
    <property type="taxonomic scope" value="Bacteria"/>
</dbReference>
<dbReference type="EMBL" id="ACYG01000027">
    <property type="protein sequence ID" value="EEV17045.1"/>
    <property type="molecule type" value="Genomic_DNA"/>
</dbReference>
<proteinExistence type="predicted"/>
<comment type="caution">
    <text evidence="1">The sequence shown here is derived from an EMBL/GenBank/DDBJ whole genome shotgun (WGS) entry which is preliminary data.</text>
</comment>
<keyword evidence="2" id="KW-1185">Reference proteome</keyword>
<accession>C8PJE0</accession>
<name>C8PJE0_9BACT</name>
<dbReference type="InterPro" id="IPR025387">
    <property type="entry name" value="DUF4299"/>
</dbReference>
<gene>
    <name evidence="1" type="ORF">CAMGR0001_1339</name>
</gene>